<dbReference type="Pfam" id="PF09335">
    <property type="entry name" value="VTT_dom"/>
    <property type="match status" value="1"/>
</dbReference>
<dbReference type="PANTHER" id="PTHR30353">
    <property type="entry name" value="INNER MEMBRANE PROTEIN DEDA-RELATED"/>
    <property type="match status" value="1"/>
</dbReference>
<keyword evidence="3 7" id="KW-1003">Cell membrane</keyword>
<keyword evidence="4 7" id="KW-0812">Transmembrane</keyword>
<feature type="transmembrane region" description="Helical" evidence="7">
    <location>
        <begin position="20"/>
        <end position="38"/>
    </location>
</feature>
<proteinExistence type="inferred from homology"/>
<evidence type="ECO:0000256" key="8">
    <source>
        <dbReference type="SAM" id="MobiDB-lite"/>
    </source>
</evidence>
<dbReference type="Proteomes" id="UP000007962">
    <property type="component" value="Chromosome"/>
</dbReference>
<feature type="transmembrane region" description="Helical" evidence="7">
    <location>
        <begin position="174"/>
        <end position="194"/>
    </location>
</feature>
<evidence type="ECO:0000313" key="11">
    <source>
        <dbReference type="Proteomes" id="UP000007962"/>
    </source>
</evidence>
<evidence type="ECO:0000256" key="7">
    <source>
        <dbReference type="RuleBase" id="RU367016"/>
    </source>
</evidence>
<reference evidence="10 11" key="1">
    <citation type="journal article" date="2009" name="Stand. Genomic Sci.">
        <title>Complete genome sequence of Beutenbergia cavernae type strain (HKI 0122).</title>
        <authorList>
            <person name="Land M."/>
            <person name="Pukall R."/>
            <person name="Abt B."/>
            <person name="Goker M."/>
            <person name="Rohde M."/>
            <person name="Glavina Del Rio T."/>
            <person name="Tice H."/>
            <person name="Copeland A."/>
            <person name="Cheng J.F."/>
            <person name="Lucas S."/>
            <person name="Chen F."/>
            <person name="Nolan M."/>
            <person name="Bruce D."/>
            <person name="Goodwin L."/>
            <person name="Pitluck S."/>
            <person name="Ivanova N."/>
            <person name="Mavromatis K."/>
            <person name="Ovchinnikova G."/>
            <person name="Pati A."/>
            <person name="Chen A."/>
            <person name="Palaniappan K."/>
            <person name="Hauser L."/>
            <person name="Chang Y.J."/>
            <person name="Jefferies C.C."/>
            <person name="Saunders E."/>
            <person name="Brettin T."/>
            <person name="Detter J.C."/>
            <person name="Han C."/>
            <person name="Chain P."/>
            <person name="Bristow J."/>
            <person name="Eisen J.A."/>
            <person name="Markowitz V."/>
            <person name="Hugenholtz P."/>
            <person name="Kyrpides N.C."/>
            <person name="Klenk H.P."/>
            <person name="Lapidus A."/>
        </authorList>
    </citation>
    <scope>NUCLEOTIDE SEQUENCE [LARGE SCALE GENOMIC DNA]</scope>
    <source>
        <strain evidence="11">ATCC BAA-8 / DSM 12333 / NBRC 16432</strain>
    </source>
</reference>
<evidence type="ECO:0000256" key="5">
    <source>
        <dbReference type="ARBA" id="ARBA00022989"/>
    </source>
</evidence>
<dbReference type="HOGENOM" id="CLU_044208_2_2_11"/>
<dbReference type="EMBL" id="CP001618">
    <property type="protein sequence ID" value="ACQ81346.1"/>
    <property type="molecule type" value="Genomic_DNA"/>
</dbReference>
<evidence type="ECO:0000259" key="9">
    <source>
        <dbReference type="Pfam" id="PF09335"/>
    </source>
</evidence>
<keyword evidence="6 7" id="KW-0472">Membrane</keyword>
<dbReference type="InterPro" id="IPR032818">
    <property type="entry name" value="DedA-like"/>
</dbReference>
<keyword evidence="5 7" id="KW-1133">Transmembrane helix</keyword>
<feature type="region of interest" description="Disordered" evidence="8">
    <location>
        <begin position="197"/>
        <end position="238"/>
    </location>
</feature>
<comment type="subcellular location">
    <subcellularLocation>
        <location evidence="1 7">Cell membrane</location>
        <topology evidence="1 7">Multi-pass membrane protein</topology>
    </subcellularLocation>
</comment>
<dbReference type="PANTHER" id="PTHR30353:SF0">
    <property type="entry name" value="TRANSMEMBRANE PROTEIN"/>
    <property type="match status" value="1"/>
</dbReference>
<dbReference type="STRING" id="471853.Bcav_3102"/>
<dbReference type="AlphaFoldDB" id="C5C016"/>
<dbReference type="KEGG" id="bcv:Bcav_3102"/>
<evidence type="ECO:0000256" key="6">
    <source>
        <dbReference type="ARBA" id="ARBA00023136"/>
    </source>
</evidence>
<sequence length="238" mass="24608">MDILSTIQDAVIGMAESPWVLLALFAFCVIDGFFPPIPSESVVIALAALAVAGDGVPILAIIPVAAAGAMTGDLIAFSIGRRVPVRTMRLFSSGKGKATLAWAERQLARRGGTFILSARYIPVGRVAVNMTAGAVGFPLRRFVAFDALAAITWAVYSTVIGLAAGRFFHDYPLLGVVVGIVGGVLIGTLVDSILSRRSGRTEDKPAEGEAPEGDATEGGAVEGDAAPVPATRSTEPTD</sequence>
<name>C5C016_BEUC1</name>
<accession>C5C016</accession>
<dbReference type="GO" id="GO:0005886">
    <property type="term" value="C:plasma membrane"/>
    <property type="evidence" value="ECO:0007669"/>
    <property type="project" value="UniProtKB-SubCell"/>
</dbReference>
<keyword evidence="11" id="KW-1185">Reference proteome</keyword>
<evidence type="ECO:0000256" key="1">
    <source>
        <dbReference type="ARBA" id="ARBA00004651"/>
    </source>
</evidence>
<evidence type="ECO:0000256" key="4">
    <source>
        <dbReference type="ARBA" id="ARBA00022692"/>
    </source>
</evidence>
<comment type="similarity">
    <text evidence="2 7">Belongs to the DedA family.</text>
</comment>
<protein>
    <submittedName>
        <fullName evidence="10">Conserved protein DedA family</fullName>
    </submittedName>
</protein>
<dbReference type="RefSeq" id="WP_015883586.1">
    <property type="nucleotide sequence ID" value="NC_012669.1"/>
</dbReference>
<dbReference type="eggNOG" id="COG0586">
    <property type="taxonomic scope" value="Bacteria"/>
</dbReference>
<feature type="transmembrane region" description="Helical" evidence="7">
    <location>
        <begin position="147"/>
        <end position="168"/>
    </location>
</feature>
<feature type="domain" description="VTT" evidence="9">
    <location>
        <begin position="37"/>
        <end position="161"/>
    </location>
</feature>
<dbReference type="InterPro" id="IPR032816">
    <property type="entry name" value="VTT_dom"/>
</dbReference>
<feature type="transmembrane region" description="Helical" evidence="7">
    <location>
        <begin position="58"/>
        <end position="79"/>
    </location>
</feature>
<organism evidence="10 11">
    <name type="scientific">Beutenbergia cavernae (strain ATCC BAA-8 / DSM 12333 / CCUG 43141 / JCM 11478 / NBRC 16432 / NCIMB 13614 / HKI 0122)</name>
    <dbReference type="NCBI Taxonomy" id="471853"/>
    <lineage>
        <taxon>Bacteria</taxon>
        <taxon>Bacillati</taxon>
        <taxon>Actinomycetota</taxon>
        <taxon>Actinomycetes</taxon>
        <taxon>Micrococcales</taxon>
        <taxon>Beutenbergiaceae</taxon>
        <taxon>Beutenbergia</taxon>
    </lineage>
</organism>
<gene>
    <name evidence="10" type="ordered locus">Bcav_3102</name>
</gene>
<evidence type="ECO:0000313" key="10">
    <source>
        <dbReference type="EMBL" id="ACQ81346.1"/>
    </source>
</evidence>
<evidence type="ECO:0000256" key="2">
    <source>
        <dbReference type="ARBA" id="ARBA00010792"/>
    </source>
</evidence>
<evidence type="ECO:0000256" key="3">
    <source>
        <dbReference type="ARBA" id="ARBA00022475"/>
    </source>
</evidence>